<feature type="non-terminal residue" evidence="7">
    <location>
        <position position="1"/>
    </location>
</feature>
<keyword evidence="4" id="KW-0472">Membrane</keyword>
<dbReference type="Gramene" id="GBG91815">
    <property type="protein sequence ID" value="GBG91815"/>
    <property type="gene ID" value="CBR_g53704"/>
</dbReference>
<dbReference type="Pfam" id="PF10392">
    <property type="entry name" value="COG5_N"/>
    <property type="match status" value="1"/>
</dbReference>
<name>A0A388MBC9_CHABU</name>
<dbReference type="InterPro" id="IPR049176">
    <property type="entry name" value="COG5_N"/>
</dbReference>
<feature type="domain" description="Conserved oligomeric Golgi complex subunit 5 helical" evidence="6">
    <location>
        <begin position="196"/>
        <end position="399"/>
    </location>
</feature>
<evidence type="ECO:0000256" key="1">
    <source>
        <dbReference type="ARBA" id="ARBA00004395"/>
    </source>
</evidence>
<evidence type="ECO:0000256" key="4">
    <source>
        <dbReference type="ARBA" id="ARBA00023136"/>
    </source>
</evidence>
<evidence type="ECO:0000256" key="3">
    <source>
        <dbReference type="ARBA" id="ARBA00023034"/>
    </source>
</evidence>
<dbReference type="AlphaFoldDB" id="A0A388MBC9"/>
<keyword evidence="3" id="KW-0333">Golgi apparatus</keyword>
<organism evidence="7 8">
    <name type="scientific">Chara braunii</name>
    <name type="common">Braun's stonewort</name>
    <dbReference type="NCBI Taxonomy" id="69332"/>
    <lineage>
        <taxon>Eukaryota</taxon>
        <taxon>Viridiplantae</taxon>
        <taxon>Streptophyta</taxon>
        <taxon>Charophyceae</taxon>
        <taxon>Charales</taxon>
        <taxon>Characeae</taxon>
        <taxon>Chara</taxon>
    </lineage>
</organism>
<evidence type="ECO:0000313" key="8">
    <source>
        <dbReference type="Proteomes" id="UP000265515"/>
    </source>
</evidence>
<dbReference type="InterPro" id="IPR048485">
    <property type="entry name" value="COG5_helical"/>
</dbReference>
<dbReference type="EMBL" id="BFEA01000954">
    <property type="protein sequence ID" value="GBG91815.1"/>
    <property type="molecule type" value="Genomic_DNA"/>
</dbReference>
<dbReference type="Proteomes" id="UP000265515">
    <property type="component" value="Unassembled WGS sequence"/>
</dbReference>
<dbReference type="InterPro" id="IPR019465">
    <property type="entry name" value="Cog5"/>
</dbReference>
<evidence type="ECO:0000259" key="6">
    <source>
        <dbReference type="Pfam" id="PF20649"/>
    </source>
</evidence>
<proteinExistence type="predicted"/>
<evidence type="ECO:0000256" key="2">
    <source>
        <dbReference type="ARBA" id="ARBA00020974"/>
    </source>
</evidence>
<sequence>AAREQPLCLGTANMDFESTINQNFAMRDGDHCISPELFRSFLKEDFNVTAFASGALGSGSAAQSSQKLTEGIELLERQLRNEVIARHDELLEQVTSLRDTENVVTVVRSGIDSLQASLQRVRSELAEPYKLIRTKTRQLAALHETMELLRQVIRVIRLIAKLRDLMTAGETGGHIDLAKAAQLFNEIETARREVNLSGVDVVDTELGWIAEAGQRIRTEAMKNLEDAMAALDQAEIGSILQVYFNMGELKQTVDLLINRYKQQATKAITSALDMKTISTSGSAIGPGGIQRSGTPSLGGGARARDALWQRLQACTDKICSIILAVWNLQRVMVKKRDPITHVCFIQEVVQPGDVMITDRVWEVTSKILSNQFKSAFTASSFVKETFVSGYPKLASIFNGMQDRISRESAIKGVPPALREEDKEQIMAAVEQFQQAYLAQSLSRMTDTVTSMFTAGVRSGSPTQEQMSRLVSRLTEELDAVKGNTKLTLLVTKSAAKALQLLAQKSEYQVVTGPDVRQVTGPATGAQIKNISLSLSLQDCHQRVSVIAANLPPPGTELLSASLGSIYGVASDAITPLFTAMVEMVESSILQMHDYSFGSDEVEVDTETGSSRYMQEVQEAITHYRSEFLSKLLQPVSLSFSSAASFQLKQCAEEGLGVGLVKRMAARVLLFFVRHAALVRPLSESGKLQMARDMAELELVVSQNLFPVEQLGAPYRALRAFRPLIFLETSQILGSPFLQELPPSVVLHHLYSRAPEELLSPHKQANLSPQQYSLWLDQHGEEDVWKGVKGTLDAYAAKVKSRGDKEFSQIYPLMMTLGGALTETASSQAKV</sequence>
<dbReference type="GO" id="GO:0000139">
    <property type="term" value="C:Golgi membrane"/>
    <property type="evidence" value="ECO:0007669"/>
    <property type="project" value="UniProtKB-SubCell"/>
</dbReference>
<protein>
    <recommendedName>
        <fullName evidence="2">Conserved oligomeric Golgi complex subunit 5</fullName>
    </recommendedName>
</protein>
<dbReference type="GO" id="GO:0006891">
    <property type="term" value="P:intra-Golgi vesicle-mediated transport"/>
    <property type="evidence" value="ECO:0007669"/>
    <property type="project" value="InterPro"/>
</dbReference>
<dbReference type="GO" id="GO:0017119">
    <property type="term" value="C:Golgi transport complex"/>
    <property type="evidence" value="ECO:0007669"/>
    <property type="project" value="InterPro"/>
</dbReference>
<dbReference type="PANTHER" id="PTHR13228">
    <property type="entry name" value="CONSERVED OLIGOMERIC GOLGI COMPLEX COMPONENT 5"/>
    <property type="match status" value="1"/>
</dbReference>
<dbReference type="Pfam" id="PF20649">
    <property type="entry name" value="COG5_C"/>
    <property type="match status" value="1"/>
</dbReference>
<evidence type="ECO:0000259" key="5">
    <source>
        <dbReference type="Pfam" id="PF10392"/>
    </source>
</evidence>
<dbReference type="OrthoDB" id="18786at2759"/>
<gene>
    <name evidence="7" type="ORF">CBR_g53704</name>
</gene>
<evidence type="ECO:0000313" key="7">
    <source>
        <dbReference type="EMBL" id="GBG91815.1"/>
    </source>
</evidence>
<comment type="caution">
    <text evidence="7">The sequence shown here is derived from an EMBL/GenBank/DDBJ whole genome shotgun (WGS) entry which is preliminary data.</text>
</comment>
<accession>A0A388MBC9</accession>
<dbReference type="PANTHER" id="PTHR13228:SF3">
    <property type="entry name" value="CONSERVED OLIGOMERIC GOLGI COMPLEX SUBUNIT 5"/>
    <property type="match status" value="1"/>
</dbReference>
<reference evidence="7 8" key="1">
    <citation type="journal article" date="2018" name="Cell">
        <title>The Chara Genome: Secondary Complexity and Implications for Plant Terrestrialization.</title>
        <authorList>
            <person name="Nishiyama T."/>
            <person name="Sakayama H."/>
            <person name="Vries J.D."/>
            <person name="Buschmann H."/>
            <person name="Saint-Marcoux D."/>
            <person name="Ullrich K.K."/>
            <person name="Haas F.B."/>
            <person name="Vanderstraeten L."/>
            <person name="Becker D."/>
            <person name="Lang D."/>
            <person name="Vosolsobe S."/>
            <person name="Rombauts S."/>
            <person name="Wilhelmsson P.K.I."/>
            <person name="Janitza P."/>
            <person name="Kern R."/>
            <person name="Heyl A."/>
            <person name="Rumpler F."/>
            <person name="Villalobos L.I.A.C."/>
            <person name="Clay J.M."/>
            <person name="Skokan R."/>
            <person name="Toyoda A."/>
            <person name="Suzuki Y."/>
            <person name="Kagoshima H."/>
            <person name="Schijlen E."/>
            <person name="Tajeshwar N."/>
            <person name="Catarino B."/>
            <person name="Hetherington A.J."/>
            <person name="Saltykova A."/>
            <person name="Bonnot C."/>
            <person name="Breuninger H."/>
            <person name="Symeonidi A."/>
            <person name="Radhakrishnan G.V."/>
            <person name="Van Nieuwerburgh F."/>
            <person name="Deforce D."/>
            <person name="Chang C."/>
            <person name="Karol K.G."/>
            <person name="Hedrich R."/>
            <person name="Ulvskov P."/>
            <person name="Glockner G."/>
            <person name="Delwiche C.F."/>
            <person name="Petrasek J."/>
            <person name="Van de Peer Y."/>
            <person name="Friml J."/>
            <person name="Beilby M."/>
            <person name="Dolan L."/>
            <person name="Kohara Y."/>
            <person name="Sugano S."/>
            <person name="Fujiyama A."/>
            <person name="Delaux P.-M."/>
            <person name="Quint M."/>
            <person name="TheiBen G."/>
            <person name="Hagemann M."/>
            <person name="Harholt J."/>
            <person name="Dunand C."/>
            <person name="Zachgo S."/>
            <person name="Langdale J."/>
            <person name="Maumus F."/>
            <person name="Straeten D.V.D."/>
            <person name="Gould S.B."/>
            <person name="Rensing S.A."/>
        </authorList>
    </citation>
    <scope>NUCLEOTIDE SEQUENCE [LARGE SCALE GENOMIC DNA]</scope>
    <source>
        <strain evidence="7 8">S276</strain>
    </source>
</reference>
<keyword evidence="8" id="KW-1185">Reference proteome</keyword>
<dbReference type="STRING" id="69332.A0A388MBC9"/>
<dbReference type="GO" id="GO:0042803">
    <property type="term" value="F:protein homodimerization activity"/>
    <property type="evidence" value="ECO:0007669"/>
    <property type="project" value="EnsemblPlants"/>
</dbReference>
<feature type="domain" description="Conserved oligomeric Golgi complex subunit 5 N-terminal" evidence="5">
    <location>
        <begin position="40"/>
        <end position="162"/>
    </location>
</feature>
<dbReference type="OMA" id="MMVEYFE"/>
<comment type="subcellular location">
    <subcellularLocation>
        <location evidence="1">Golgi apparatus membrane</location>
        <topology evidence="1">Peripheral membrane protein</topology>
    </subcellularLocation>
</comment>